<dbReference type="InterPro" id="IPR011251">
    <property type="entry name" value="Luciferase-like_dom"/>
</dbReference>
<reference evidence="6 7" key="1">
    <citation type="submission" date="2020-02" db="EMBL/GenBank/DDBJ databases">
        <title>Whole-genome analyses of novel actinobacteria.</title>
        <authorList>
            <person name="Sahin N."/>
            <person name="Tatar D."/>
        </authorList>
    </citation>
    <scope>NUCLEOTIDE SEQUENCE [LARGE SCALE GENOMIC DNA]</scope>
    <source>
        <strain evidence="6 7">SB3404</strain>
    </source>
</reference>
<dbReference type="GO" id="GO:0046306">
    <property type="term" value="P:alkanesulfonate catabolic process"/>
    <property type="evidence" value="ECO:0007669"/>
    <property type="project" value="TreeGrafter"/>
</dbReference>
<dbReference type="RefSeq" id="WP_165300342.1">
    <property type="nucleotide sequence ID" value="NZ_JAAKZZ010000220.1"/>
</dbReference>
<evidence type="ECO:0000256" key="3">
    <source>
        <dbReference type="ARBA" id="ARBA00023002"/>
    </source>
</evidence>
<evidence type="ECO:0000259" key="5">
    <source>
        <dbReference type="Pfam" id="PF00296"/>
    </source>
</evidence>
<keyword evidence="7" id="KW-1185">Reference proteome</keyword>
<organism evidence="6 7">
    <name type="scientific">Streptomyces boncukensis</name>
    <dbReference type="NCBI Taxonomy" id="2711219"/>
    <lineage>
        <taxon>Bacteria</taxon>
        <taxon>Bacillati</taxon>
        <taxon>Actinomycetota</taxon>
        <taxon>Actinomycetes</taxon>
        <taxon>Kitasatosporales</taxon>
        <taxon>Streptomycetaceae</taxon>
        <taxon>Streptomyces</taxon>
    </lineage>
</organism>
<dbReference type="InterPro" id="IPR036661">
    <property type="entry name" value="Luciferase-like_sf"/>
</dbReference>
<dbReference type="Gene3D" id="3.20.20.30">
    <property type="entry name" value="Luciferase-like domain"/>
    <property type="match status" value="1"/>
</dbReference>
<protein>
    <submittedName>
        <fullName evidence="6">LLM class F420-dependent oxidoreductase</fullName>
    </submittedName>
</protein>
<evidence type="ECO:0000256" key="4">
    <source>
        <dbReference type="ARBA" id="ARBA00023033"/>
    </source>
</evidence>
<dbReference type="NCBIfam" id="TIGR03619">
    <property type="entry name" value="F420_Rv2161c"/>
    <property type="match status" value="1"/>
</dbReference>
<dbReference type="EMBL" id="JAAKZZ010000220">
    <property type="protein sequence ID" value="NGO70684.1"/>
    <property type="molecule type" value="Genomic_DNA"/>
</dbReference>
<name>A0A6G4X1R0_9ACTN</name>
<evidence type="ECO:0000313" key="6">
    <source>
        <dbReference type="EMBL" id="NGO70684.1"/>
    </source>
</evidence>
<evidence type="ECO:0000313" key="7">
    <source>
        <dbReference type="Proteomes" id="UP000477722"/>
    </source>
</evidence>
<dbReference type="Proteomes" id="UP000477722">
    <property type="component" value="Unassembled WGS sequence"/>
</dbReference>
<dbReference type="InterPro" id="IPR050172">
    <property type="entry name" value="SsuD_RutA_monooxygenase"/>
</dbReference>
<feature type="domain" description="Luciferase-like" evidence="5">
    <location>
        <begin position="19"/>
        <end position="217"/>
    </location>
</feature>
<gene>
    <name evidence="6" type="ORF">G5C65_20470</name>
</gene>
<evidence type="ECO:0000256" key="2">
    <source>
        <dbReference type="ARBA" id="ARBA00022643"/>
    </source>
</evidence>
<dbReference type="PANTHER" id="PTHR42847:SF4">
    <property type="entry name" value="ALKANESULFONATE MONOOXYGENASE-RELATED"/>
    <property type="match status" value="1"/>
</dbReference>
<evidence type="ECO:0000256" key="1">
    <source>
        <dbReference type="ARBA" id="ARBA00022630"/>
    </source>
</evidence>
<accession>A0A6G4X1R0</accession>
<dbReference type="SUPFAM" id="SSF51679">
    <property type="entry name" value="Bacterial luciferase-like"/>
    <property type="match status" value="1"/>
</dbReference>
<dbReference type="PANTHER" id="PTHR42847">
    <property type="entry name" value="ALKANESULFONATE MONOOXYGENASE"/>
    <property type="match status" value="1"/>
</dbReference>
<dbReference type="GO" id="GO:0008726">
    <property type="term" value="F:alkanesulfonate monooxygenase activity"/>
    <property type="evidence" value="ECO:0007669"/>
    <property type="project" value="TreeGrafter"/>
</dbReference>
<dbReference type="Pfam" id="PF00296">
    <property type="entry name" value="Bac_luciferase"/>
    <property type="match status" value="1"/>
</dbReference>
<dbReference type="InterPro" id="IPR019921">
    <property type="entry name" value="Lucif-like_OxRdtase_Rv2161c"/>
</dbReference>
<keyword evidence="2" id="KW-0288">FMN</keyword>
<keyword evidence="3" id="KW-0560">Oxidoreductase</keyword>
<keyword evidence="4" id="KW-0503">Monooxygenase</keyword>
<dbReference type="AlphaFoldDB" id="A0A6G4X1R0"/>
<sequence length="274" mass="29670">MRIGIATFVTDEGIRPDTLARAAEERGFDSLFLAEHSHIPQGATATDGSPIPHRFHRSLDPFLALTAAATATERLLLGTGVALLIQRDVIHTAKEVATLDLLSGGRAILAVGAGWNRPEMRNHGTDPRTRGRLLDEQLAALKAIWTRETAAYDGDFVRFGPLHMWPKPVQRPHPPLYIGGNGAAARARVAEAGDGWFPTEVSPAELRTVRAWLADRGRGGAVLNAPADPSRPEELNRYAEAGADRATFQLETLPEAETLRRLDELAAVAADYLA</sequence>
<keyword evidence="1" id="KW-0285">Flavoprotein</keyword>
<proteinExistence type="predicted"/>
<comment type="caution">
    <text evidence="6">The sequence shown here is derived from an EMBL/GenBank/DDBJ whole genome shotgun (WGS) entry which is preliminary data.</text>
</comment>